<dbReference type="EMBL" id="JAIVFP010000001">
    <property type="protein sequence ID" value="MCI4683261.1"/>
    <property type="molecule type" value="Genomic_DNA"/>
</dbReference>
<reference evidence="1" key="1">
    <citation type="journal article" date="2022" name="ISME J.">
        <title>Identification of active gaseous-alkane degraders at natural gas seeps.</title>
        <authorList>
            <person name="Farhan Ul Haque M."/>
            <person name="Hernandez M."/>
            <person name="Crombie A.T."/>
            <person name="Murrell J.C."/>
        </authorList>
    </citation>
    <scope>NUCLEOTIDE SEQUENCE</scope>
    <source>
        <strain evidence="1">PC2</strain>
    </source>
</reference>
<organism evidence="1 2">
    <name type="scientific">Candidatus Rhodoblastus alkanivorans</name>
    <dbReference type="NCBI Taxonomy" id="2954117"/>
    <lineage>
        <taxon>Bacteria</taxon>
        <taxon>Pseudomonadati</taxon>
        <taxon>Pseudomonadota</taxon>
        <taxon>Alphaproteobacteria</taxon>
        <taxon>Hyphomicrobiales</taxon>
        <taxon>Rhodoblastaceae</taxon>
        <taxon>Rhodoblastus</taxon>
    </lineage>
</organism>
<comment type="caution">
    <text evidence="1">The sequence shown here is derived from an EMBL/GenBank/DDBJ whole genome shotgun (WGS) entry which is preliminary data.</text>
</comment>
<name>A0ABS9Z6L2_9HYPH</name>
<protein>
    <submittedName>
        <fullName evidence="1">Uncharacterized protein</fullName>
    </submittedName>
</protein>
<evidence type="ECO:0000313" key="1">
    <source>
        <dbReference type="EMBL" id="MCI4683261.1"/>
    </source>
</evidence>
<keyword evidence="2" id="KW-1185">Reference proteome</keyword>
<sequence>MNSDAPFETSHLDLALTKVAAGRPVLYRGPHQGVFRFESVKIAALRRFRASARPASVLGKSRTEEARLRKFLAGV</sequence>
<accession>A0ABS9Z6L2</accession>
<dbReference type="Proteomes" id="UP001139104">
    <property type="component" value="Unassembled WGS sequence"/>
</dbReference>
<gene>
    <name evidence="1" type="ORF">K2U94_10845</name>
</gene>
<proteinExistence type="predicted"/>
<evidence type="ECO:0000313" key="2">
    <source>
        <dbReference type="Proteomes" id="UP001139104"/>
    </source>
</evidence>
<dbReference type="RefSeq" id="WP_243067223.1">
    <property type="nucleotide sequence ID" value="NZ_JAIVFK010000028.1"/>
</dbReference>